<dbReference type="EMBL" id="LS997629">
    <property type="protein sequence ID" value="SYZ67961.1"/>
    <property type="molecule type" value="Genomic_DNA"/>
</dbReference>
<name>A0A3P3ZCK5_LEIBR</name>
<dbReference type="Proteomes" id="UP000319462">
    <property type="component" value="Chromosome 30"/>
</dbReference>
<dbReference type="InterPro" id="IPR006461">
    <property type="entry name" value="PLAC_motif_containing"/>
</dbReference>
<dbReference type="NCBIfam" id="TIGR01571">
    <property type="entry name" value="A_thal_Cys_rich"/>
    <property type="match status" value="1"/>
</dbReference>
<gene>
    <name evidence="2" type="ORF">LBRM2904_30.1470</name>
</gene>
<proteinExistence type="predicted"/>
<evidence type="ECO:0000313" key="3">
    <source>
        <dbReference type="Proteomes" id="UP000319462"/>
    </source>
</evidence>
<dbReference type="KEGG" id="lbz:LBRM_30_1520"/>
<protein>
    <submittedName>
        <fullName evidence="2">Ama1_protein</fullName>
    </submittedName>
</protein>
<feature type="region of interest" description="Disordered" evidence="1">
    <location>
        <begin position="1"/>
        <end position="41"/>
    </location>
</feature>
<dbReference type="AlphaFoldDB" id="A0A3P3ZCK5"/>
<reference evidence="2 3" key="1">
    <citation type="submission" date="2018-09" db="EMBL/GenBank/DDBJ databases">
        <authorList>
            <person name="Peiro R."/>
            <person name="Begona"/>
            <person name="Cbmso G."/>
            <person name="Lopez M."/>
            <person name="Gonzalez S."/>
        </authorList>
    </citation>
    <scope>NUCLEOTIDE SEQUENCE [LARGE SCALE GENOMIC DNA]</scope>
</reference>
<accession>A0A3P3ZCK5</accession>
<sequence length="204" mass="22832">MHTQPQALGAPNAASQGKGVPGNGADVYKTSAPPGAQWPSNDQPIPYNQRFNMLPHVKDSSQFHQLDGTIAVNRGPWHFSLCVCCQGIDSCCEAWCCMPCQLSRQCNMLTNNRKEIHWPYCLLMTFCDYTWLVFNASCIFASETRRMARERYSISGSSCEDCCIGYFCRPCSTQQVLLEMTLMNEFPGATCYEATSHPAGRRMV</sequence>
<dbReference type="Pfam" id="PF04749">
    <property type="entry name" value="PLAC8"/>
    <property type="match status" value="1"/>
</dbReference>
<dbReference type="RefSeq" id="XP_001566782.1">
    <property type="nucleotide sequence ID" value="XM_001566732.1"/>
</dbReference>
<organism evidence="2 3">
    <name type="scientific">Leishmania braziliensis MHOM/BR/75/M2904</name>
    <dbReference type="NCBI Taxonomy" id="420245"/>
    <lineage>
        <taxon>Eukaryota</taxon>
        <taxon>Discoba</taxon>
        <taxon>Euglenozoa</taxon>
        <taxon>Kinetoplastea</taxon>
        <taxon>Metakinetoplastina</taxon>
        <taxon>Trypanosomatida</taxon>
        <taxon>Trypanosomatidae</taxon>
        <taxon>Leishmaniinae</taxon>
        <taxon>Leishmania</taxon>
        <taxon>Leishmania braziliensis species complex</taxon>
    </lineage>
</organism>
<evidence type="ECO:0000256" key="1">
    <source>
        <dbReference type="SAM" id="MobiDB-lite"/>
    </source>
</evidence>
<dbReference type="VEuPathDB" id="TriTrypDB:LbrM.30.1520"/>
<evidence type="ECO:0000313" key="2">
    <source>
        <dbReference type="EMBL" id="SYZ67961.1"/>
    </source>
</evidence>